<keyword evidence="10" id="KW-0732">Signal</keyword>
<organism evidence="11 12">
    <name type="scientific">Gymnopilus junonius</name>
    <name type="common">Spectacular rustgill mushroom</name>
    <name type="synonym">Gymnopilus spectabilis subsp. junonius</name>
    <dbReference type="NCBI Taxonomy" id="109634"/>
    <lineage>
        <taxon>Eukaryota</taxon>
        <taxon>Fungi</taxon>
        <taxon>Dikarya</taxon>
        <taxon>Basidiomycota</taxon>
        <taxon>Agaricomycotina</taxon>
        <taxon>Agaricomycetes</taxon>
        <taxon>Agaricomycetidae</taxon>
        <taxon>Agaricales</taxon>
        <taxon>Agaricineae</taxon>
        <taxon>Hymenogastraceae</taxon>
        <taxon>Gymnopilus</taxon>
    </lineage>
</organism>
<dbReference type="GO" id="GO:0016705">
    <property type="term" value="F:oxidoreductase activity, acting on paired donors, with incorporation or reduction of molecular oxygen"/>
    <property type="evidence" value="ECO:0007669"/>
    <property type="project" value="InterPro"/>
</dbReference>
<evidence type="ECO:0000256" key="7">
    <source>
        <dbReference type="ARBA" id="ARBA00023004"/>
    </source>
</evidence>
<keyword evidence="5 9" id="KW-0479">Metal-binding</keyword>
<dbReference type="InterPro" id="IPR050364">
    <property type="entry name" value="Cytochrome_P450_fung"/>
</dbReference>
<evidence type="ECO:0000256" key="2">
    <source>
        <dbReference type="ARBA" id="ARBA00005179"/>
    </source>
</evidence>
<dbReference type="PRINTS" id="PR00385">
    <property type="entry name" value="P450"/>
</dbReference>
<dbReference type="OrthoDB" id="2789670at2759"/>
<dbReference type="Pfam" id="PF00067">
    <property type="entry name" value="p450"/>
    <property type="match status" value="2"/>
</dbReference>
<evidence type="ECO:0000256" key="10">
    <source>
        <dbReference type="SAM" id="SignalP"/>
    </source>
</evidence>
<accession>A0A9P5NSQ0</accession>
<evidence type="ECO:0000313" key="11">
    <source>
        <dbReference type="EMBL" id="KAF8903952.1"/>
    </source>
</evidence>
<keyword evidence="4 9" id="KW-0349">Heme</keyword>
<dbReference type="CDD" id="cd11065">
    <property type="entry name" value="CYP64-like"/>
    <property type="match status" value="1"/>
</dbReference>
<dbReference type="InterPro" id="IPR001128">
    <property type="entry name" value="Cyt_P450"/>
</dbReference>
<feature type="signal peptide" evidence="10">
    <location>
        <begin position="1"/>
        <end position="17"/>
    </location>
</feature>
<reference evidence="11" key="1">
    <citation type="submission" date="2020-11" db="EMBL/GenBank/DDBJ databases">
        <authorList>
            <consortium name="DOE Joint Genome Institute"/>
            <person name="Ahrendt S."/>
            <person name="Riley R."/>
            <person name="Andreopoulos W."/>
            <person name="LaButti K."/>
            <person name="Pangilinan J."/>
            <person name="Ruiz-duenas F.J."/>
            <person name="Barrasa J.M."/>
            <person name="Sanchez-Garcia M."/>
            <person name="Camarero S."/>
            <person name="Miyauchi S."/>
            <person name="Serrano A."/>
            <person name="Linde D."/>
            <person name="Babiker R."/>
            <person name="Drula E."/>
            <person name="Ayuso-Fernandez I."/>
            <person name="Pacheco R."/>
            <person name="Padilla G."/>
            <person name="Ferreira P."/>
            <person name="Barriuso J."/>
            <person name="Kellner H."/>
            <person name="Castanera R."/>
            <person name="Alfaro M."/>
            <person name="Ramirez L."/>
            <person name="Pisabarro A.G."/>
            <person name="Kuo A."/>
            <person name="Tritt A."/>
            <person name="Lipzen A."/>
            <person name="He G."/>
            <person name="Yan M."/>
            <person name="Ng V."/>
            <person name="Cullen D."/>
            <person name="Martin F."/>
            <person name="Rosso M.-N."/>
            <person name="Henrissat B."/>
            <person name="Hibbett D."/>
            <person name="Martinez A.T."/>
            <person name="Grigoriev I.V."/>
        </authorList>
    </citation>
    <scope>NUCLEOTIDE SEQUENCE</scope>
    <source>
        <strain evidence="11">AH 44721</strain>
    </source>
</reference>
<dbReference type="GO" id="GO:0005506">
    <property type="term" value="F:iron ion binding"/>
    <property type="evidence" value="ECO:0007669"/>
    <property type="project" value="InterPro"/>
</dbReference>
<dbReference type="PANTHER" id="PTHR46300:SF7">
    <property type="entry name" value="P450, PUTATIVE (EUROFUNG)-RELATED"/>
    <property type="match status" value="1"/>
</dbReference>
<evidence type="ECO:0000256" key="9">
    <source>
        <dbReference type="PIRSR" id="PIRSR602401-1"/>
    </source>
</evidence>
<dbReference type="Proteomes" id="UP000724874">
    <property type="component" value="Unassembled WGS sequence"/>
</dbReference>
<protein>
    <submittedName>
        <fullName evidence="11">Cytochrome P450</fullName>
    </submittedName>
</protein>
<comment type="pathway">
    <text evidence="2">Secondary metabolite biosynthesis.</text>
</comment>
<evidence type="ECO:0000256" key="4">
    <source>
        <dbReference type="ARBA" id="ARBA00022617"/>
    </source>
</evidence>
<feature type="binding site" description="axial binding residue" evidence="9">
    <location>
        <position position="416"/>
    </location>
    <ligand>
        <name>heme</name>
        <dbReference type="ChEBI" id="CHEBI:30413"/>
    </ligand>
    <ligandPart>
        <name>Fe</name>
        <dbReference type="ChEBI" id="CHEBI:18248"/>
    </ligandPart>
</feature>
<feature type="chain" id="PRO_5040211482" evidence="10">
    <location>
        <begin position="18"/>
        <end position="495"/>
    </location>
</feature>
<keyword evidence="7 9" id="KW-0408">Iron</keyword>
<evidence type="ECO:0000256" key="8">
    <source>
        <dbReference type="ARBA" id="ARBA00023033"/>
    </source>
</evidence>
<evidence type="ECO:0000256" key="6">
    <source>
        <dbReference type="ARBA" id="ARBA00023002"/>
    </source>
</evidence>
<comment type="similarity">
    <text evidence="3">Belongs to the cytochrome P450 family.</text>
</comment>
<evidence type="ECO:0000256" key="5">
    <source>
        <dbReference type="ARBA" id="ARBA00022723"/>
    </source>
</evidence>
<comment type="caution">
    <text evidence="11">The sequence shown here is derived from an EMBL/GenBank/DDBJ whole genome shotgun (WGS) entry which is preliminary data.</text>
</comment>
<dbReference type="InterPro" id="IPR036396">
    <property type="entry name" value="Cyt_P450_sf"/>
</dbReference>
<dbReference type="PRINTS" id="PR00463">
    <property type="entry name" value="EP450I"/>
</dbReference>
<sequence>MLMPFVLWTAGLAIVFAASSLVRRRFITGVSVPKGPKGYPFIGNIFQIPCKDPFKTYSEWSRIYGPMVYMHVFGQEFVVLNSLESVIDLFEKRSSIYSTRPRLRSKVMAGELVERAQNSVIFMKYGPRWKACRKIMHGWMNHRVISQYNFLVERNAGHFLWKLLHCPGIFSHHIKVNAGSLILKLVYGIEPLPHGDPWIGMSEKLSKITGTVSEPTRWLVNSFPFLRYMPMWMPVVEMMDKGTAEPSWTLEFLQQDARTPKTLEEIATHQSAAGTLYAGGMVAYIRTFFLVMVLNPDVQKKAQAEIDAVVGSMRLPNMSDKPHLPYINCLIKEVFRINAIVPLLPHSLEQDDVYKGHHIPKGAWVIANMWAIFNDPSIYPEPERFNPQRFEARPGHPPEMDPSRYAFGIGMGRRFCPGYHLAMAFIFVNVTQILSTFSTSPELDKDGNEIIPPLKFDFGHLTSKPSDFNCIIKPRTPESSHLIDSLVEIDSEGFY</sequence>
<dbReference type="PANTHER" id="PTHR46300">
    <property type="entry name" value="P450, PUTATIVE (EUROFUNG)-RELATED-RELATED"/>
    <property type="match status" value="1"/>
</dbReference>
<dbReference type="GO" id="GO:0004497">
    <property type="term" value="F:monooxygenase activity"/>
    <property type="evidence" value="ECO:0007669"/>
    <property type="project" value="UniProtKB-KW"/>
</dbReference>
<comment type="cofactor">
    <cofactor evidence="1 9">
        <name>heme</name>
        <dbReference type="ChEBI" id="CHEBI:30413"/>
    </cofactor>
</comment>
<gene>
    <name evidence="11" type="ORF">CPB84DRAFT_1835807</name>
</gene>
<dbReference type="AlphaFoldDB" id="A0A9P5NSQ0"/>
<keyword evidence="8" id="KW-0503">Monooxygenase</keyword>
<dbReference type="SUPFAM" id="SSF48264">
    <property type="entry name" value="Cytochrome P450"/>
    <property type="match status" value="1"/>
</dbReference>
<name>A0A9P5NSQ0_GYMJU</name>
<keyword evidence="6" id="KW-0560">Oxidoreductase</keyword>
<dbReference type="GO" id="GO:0020037">
    <property type="term" value="F:heme binding"/>
    <property type="evidence" value="ECO:0007669"/>
    <property type="project" value="InterPro"/>
</dbReference>
<evidence type="ECO:0000256" key="1">
    <source>
        <dbReference type="ARBA" id="ARBA00001971"/>
    </source>
</evidence>
<evidence type="ECO:0000256" key="3">
    <source>
        <dbReference type="ARBA" id="ARBA00010617"/>
    </source>
</evidence>
<dbReference type="Gene3D" id="1.10.630.10">
    <property type="entry name" value="Cytochrome P450"/>
    <property type="match status" value="1"/>
</dbReference>
<dbReference type="EMBL" id="JADNYJ010000028">
    <property type="protein sequence ID" value="KAF8903952.1"/>
    <property type="molecule type" value="Genomic_DNA"/>
</dbReference>
<dbReference type="InterPro" id="IPR002401">
    <property type="entry name" value="Cyt_P450_E_grp-I"/>
</dbReference>
<proteinExistence type="inferred from homology"/>
<evidence type="ECO:0000313" key="12">
    <source>
        <dbReference type="Proteomes" id="UP000724874"/>
    </source>
</evidence>
<keyword evidence="12" id="KW-1185">Reference proteome</keyword>